<comment type="similarity">
    <text evidence="5 6">Belongs to the XseA family.</text>
</comment>
<feature type="domain" description="OB-fold nucleic acid binding" evidence="8">
    <location>
        <begin position="10"/>
        <end position="102"/>
    </location>
</feature>
<dbReference type="OrthoDB" id="9802795at2"/>
<keyword evidence="4 5" id="KW-0269">Exonuclease</keyword>
<dbReference type="NCBIfam" id="TIGR00237">
    <property type="entry name" value="xseA"/>
    <property type="match status" value="1"/>
</dbReference>
<keyword evidence="1 5" id="KW-0963">Cytoplasm</keyword>
<accession>A0A1X1CSV5</accession>
<gene>
    <name evidence="5" type="primary">xseA</name>
    <name evidence="9" type="ORF">HA51_18785</name>
</gene>
<dbReference type="Pfam" id="PF02601">
    <property type="entry name" value="Exonuc_VII_L"/>
    <property type="match status" value="1"/>
</dbReference>
<comment type="function">
    <text evidence="5">Bidirectionally degrades single-stranded DNA into large acid-insoluble oligonucleotides, which are then degraded further into small acid-soluble oligonucleotides.</text>
</comment>
<dbReference type="GO" id="GO:0009318">
    <property type="term" value="C:exodeoxyribonuclease VII complex"/>
    <property type="evidence" value="ECO:0007669"/>
    <property type="project" value="UniProtKB-UniRule"/>
</dbReference>
<dbReference type="InterPro" id="IPR020579">
    <property type="entry name" value="Exonuc_VII_lsu_C"/>
</dbReference>
<comment type="subcellular location">
    <subcellularLocation>
        <location evidence="5 6">Cytoplasm</location>
    </subcellularLocation>
</comment>
<evidence type="ECO:0000256" key="4">
    <source>
        <dbReference type="ARBA" id="ARBA00022839"/>
    </source>
</evidence>
<reference evidence="9 10" key="1">
    <citation type="journal article" date="2017" name="Antonie Van Leeuwenhoek">
        <title>Phylogenomic resolution of the bacterial genus Pantoea and its relationship with Erwinia and Tatumella.</title>
        <authorList>
            <person name="Palmer M."/>
            <person name="Steenkamp E.T."/>
            <person name="Coetzee M.P."/>
            <person name="Chan W.Y."/>
            <person name="van Zyl E."/>
            <person name="De Maayer P."/>
            <person name="Coutinho T.A."/>
            <person name="Blom J."/>
            <person name="Smits T.H."/>
            <person name="Duffy B."/>
            <person name="Venter S.N."/>
        </authorList>
    </citation>
    <scope>NUCLEOTIDE SEQUENCE [LARGE SCALE GENOMIC DNA]</scope>
    <source>
        <strain evidence="9 10">LMG 26275</strain>
    </source>
</reference>
<dbReference type="PANTHER" id="PTHR30008">
    <property type="entry name" value="EXODEOXYRIBONUCLEASE 7 LARGE SUBUNIT"/>
    <property type="match status" value="1"/>
</dbReference>
<dbReference type="STRING" id="1076550.LH22_07940"/>
<feature type="domain" description="Exonuclease VII large subunit C-terminal" evidence="7">
    <location>
        <begin position="126"/>
        <end position="440"/>
    </location>
</feature>
<dbReference type="AlphaFoldDB" id="A0A1X1CSV5"/>
<sequence>MSLPPTANIFTVSRLNTTVRQLLENEMGLVWLSAEISNFTQPSSGHWYFTLKDDGAQVRCAMFRNSNRRVTFRPQHGQQVLVRASITLYEPRGDYQLLIESMHPAGEGLLQQQFEQLKARLAAEGLFDQQFKQPLPDPARQVGVITSATGAALHDVLRVLHRRDPSLPVIIYPTPVQGVDAPAAIVRAIELANQRDECDVLIVGRGGGSLEDLWSFNDERVARAIFASRLPIVSAVGHETDVTIADFVADLRAPTPSAAAEVVSRNQIELLRRLQSQQQRMEMAMDFYIAEQQRRFTRIQHRLQQQHPQLRLARQQTTLFQLQRRLGEAMDQRLRSANRQQDRLLQRLNNQQPQGRILRAQQQMQQWQYRLQQGMEKQLNHNRQRFGTLAAQLEGVSPLATLARGFSVTTDTQGQLVKKTQQLHKGDLLRTRLDDGWVESQVTALEPQKSRSRKARS</sequence>
<organism evidence="9 10">
    <name type="scientific">Pantoea rwandensis</name>
    <dbReference type="NCBI Taxonomy" id="1076550"/>
    <lineage>
        <taxon>Bacteria</taxon>
        <taxon>Pseudomonadati</taxon>
        <taxon>Pseudomonadota</taxon>
        <taxon>Gammaproteobacteria</taxon>
        <taxon>Enterobacterales</taxon>
        <taxon>Erwiniaceae</taxon>
        <taxon>Pantoea</taxon>
    </lineage>
</organism>
<dbReference type="RefSeq" id="WP_084936158.1">
    <property type="nucleotide sequence ID" value="NZ_MLFR01000023.1"/>
</dbReference>
<comment type="subunit">
    <text evidence="5">Heterooligomer composed of large and small subunits.</text>
</comment>
<dbReference type="PANTHER" id="PTHR30008:SF0">
    <property type="entry name" value="EXODEOXYRIBONUCLEASE 7 LARGE SUBUNIT"/>
    <property type="match status" value="1"/>
</dbReference>
<dbReference type="InterPro" id="IPR003753">
    <property type="entry name" value="Exonuc_VII_L"/>
</dbReference>
<protein>
    <recommendedName>
        <fullName evidence="5">Exodeoxyribonuclease 7 large subunit</fullName>
        <ecNumber evidence="5">3.1.11.6</ecNumber>
    </recommendedName>
    <alternativeName>
        <fullName evidence="5">Exodeoxyribonuclease VII large subunit</fullName>
        <shortName evidence="5">Exonuclease VII large subunit</shortName>
    </alternativeName>
</protein>
<dbReference type="EC" id="3.1.11.6" evidence="5"/>
<evidence type="ECO:0000259" key="8">
    <source>
        <dbReference type="Pfam" id="PF13742"/>
    </source>
</evidence>
<comment type="caution">
    <text evidence="9">The sequence shown here is derived from an EMBL/GenBank/DDBJ whole genome shotgun (WGS) entry which is preliminary data.</text>
</comment>
<dbReference type="GO" id="GO:0006308">
    <property type="term" value="P:DNA catabolic process"/>
    <property type="evidence" value="ECO:0007669"/>
    <property type="project" value="UniProtKB-UniRule"/>
</dbReference>
<keyword evidence="3 5" id="KW-0378">Hydrolase</keyword>
<evidence type="ECO:0000256" key="2">
    <source>
        <dbReference type="ARBA" id="ARBA00022722"/>
    </source>
</evidence>
<evidence type="ECO:0000313" key="9">
    <source>
        <dbReference type="EMBL" id="ORM67502.1"/>
    </source>
</evidence>
<evidence type="ECO:0000256" key="3">
    <source>
        <dbReference type="ARBA" id="ARBA00022801"/>
    </source>
</evidence>
<dbReference type="InterPro" id="IPR025824">
    <property type="entry name" value="OB-fold_nuc-bd_dom"/>
</dbReference>
<dbReference type="eggNOG" id="COG1570">
    <property type="taxonomic scope" value="Bacteria"/>
</dbReference>
<evidence type="ECO:0000259" key="7">
    <source>
        <dbReference type="Pfam" id="PF02601"/>
    </source>
</evidence>
<dbReference type="HAMAP" id="MF_00378">
    <property type="entry name" value="Exonuc_7_L"/>
    <property type="match status" value="1"/>
</dbReference>
<dbReference type="EMBL" id="MLFR01000023">
    <property type="protein sequence ID" value="ORM67502.1"/>
    <property type="molecule type" value="Genomic_DNA"/>
</dbReference>
<evidence type="ECO:0000313" key="10">
    <source>
        <dbReference type="Proteomes" id="UP000193558"/>
    </source>
</evidence>
<name>A0A1X1CSV5_9GAMM</name>
<evidence type="ECO:0000256" key="5">
    <source>
        <dbReference type="HAMAP-Rule" id="MF_00378"/>
    </source>
</evidence>
<dbReference type="Pfam" id="PF13742">
    <property type="entry name" value="tRNA_anti_2"/>
    <property type="match status" value="1"/>
</dbReference>
<evidence type="ECO:0000256" key="6">
    <source>
        <dbReference type="RuleBase" id="RU004355"/>
    </source>
</evidence>
<dbReference type="GO" id="GO:0008855">
    <property type="term" value="F:exodeoxyribonuclease VII activity"/>
    <property type="evidence" value="ECO:0007669"/>
    <property type="project" value="UniProtKB-UniRule"/>
</dbReference>
<dbReference type="CDD" id="cd04489">
    <property type="entry name" value="ExoVII_LU_OBF"/>
    <property type="match status" value="1"/>
</dbReference>
<dbReference type="Proteomes" id="UP000193558">
    <property type="component" value="Unassembled WGS sequence"/>
</dbReference>
<dbReference type="GO" id="GO:0005737">
    <property type="term" value="C:cytoplasm"/>
    <property type="evidence" value="ECO:0007669"/>
    <property type="project" value="UniProtKB-SubCell"/>
</dbReference>
<evidence type="ECO:0000256" key="1">
    <source>
        <dbReference type="ARBA" id="ARBA00022490"/>
    </source>
</evidence>
<proteinExistence type="inferred from homology"/>
<keyword evidence="2 5" id="KW-0540">Nuclease</keyword>
<dbReference type="GO" id="GO:0003676">
    <property type="term" value="F:nucleic acid binding"/>
    <property type="evidence" value="ECO:0007669"/>
    <property type="project" value="InterPro"/>
</dbReference>
<comment type="catalytic activity">
    <reaction evidence="5 6">
        <text>Exonucleolytic cleavage in either 5'- to 3'- or 3'- to 5'-direction to yield nucleoside 5'-phosphates.</text>
        <dbReference type="EC" id="3.1.11.6"/>
    </reaction>
</comment>